<dbReference type="AlphaFoldDB" id="A0A2S4WMH1"/>
<comment type="caution">
    <text evidence="1">The sequence shown here is derived from an EMBL/GenBank/DDBJ whole genome shotgun (WGS) entry which is preliminary data.</text>
</comment>
<protein>
    <submittedName>
        <fullName evidence="1">Uncharacterized protein</fullName>
    </submittedName>
</protein>
<keyword evidence="2" id="KW-1185">Reference proteome</keyword>
<reference evidence="1 2" key="1">
    <citation type="submission" date="2017-12" db="EMBL/GenBank/DDBJ databases">
        <title>Gene loss provides genomic basis for host adaptation in cereal stripe rust fungi.</title>
        <authorList>
            <person name="Xia C."/>
        </authorList>
    </citation>
    <scope>NUCLEOTIDE SEQUENCE [LARGE SCALE GENOMIC DNA]</scope>
    <source>
        <strain evidence="1 2">93TX-2</strain>
    </source>
</reference>
<organism evidence="1 2">
    <name type="scientific">Puccinia striiformis</name>
    <dbReference type="NCBI Taxonomy" id="27350"/>
    <lineage>
        <taxon>Eukaryota</taxon>
        <taxon>Fungi</taxon>
        <taxon>Dikarya</taxon>
        <taxon>Basidiomycota</taxon>
        <taxon>Pucciniomycotina</taxon>
        <taxon>Pucciniomycetes</taxon>
        <taxon>Pucciniales</taxon>
        <taxon>Pucciniaceae</taxon>
        <taxon>Puccinia</taxon>
    </lineage>
</organism>
<evidence type="ECO:0000313" key="2">
    <source>
        <dbReference type="Proteomes" id="UP000238274"/>
    </source>
</evidence>
<reference evidence="2" key="2">
    <citation type="journal article" date="2018" name="BMC Genomics">
        <title>Genomic insights into host adaptation between the wheat stripe rust pathogen (Puccinia striiformis f. sp. tritici) and the barley stripe rust pathogen (Puccinia striiformis f. sp. hordei).</title>
        <authorList>
            <person name="Xia C."/>
            <person name="Wang M."/>
            <person name="Yin C."/>
            <person name="Cornejo O.E."/>
            <person name="Hulbert S.H."/>
            <person name="Chen X."/>
        </authorList>
    </citation>
    <scope>NUCLEOTIDE SEQUENCE [LARGE SCALE GENOMIC DNA]</scope>
    <source>
        <strain evidence="2">93TX-2</strain>
    </source>
</reference>
<reference evidence="2" key="3">
    <citation type="journal article" date="2018" name="Mol. Plant Microbe Interact.">
        <title>Genome sequence resources for the wheat stripe rust pathogen (Puccinia striiformis f. sp. tritici) and the barley stripe rust pathogen (Puccinia striiformis f. sp. hordei).</title>
        <authorList>
            <person name="Xia C."/>
            <person name="Wang M."/>
            <person name="Yin C."/>
            <person name="Cornejo O.E."/>
            <person name="Hulbert S.H."/>
            <person name="Chen X."/>
        </authorList>
    </citation>
    <scope>NUCLEOTIDE SEQUENCE [LARGE SCALE GENOMIC DNA]</scope>
    <source>
        <strain evidence="2">93TX-2</strain>
    </source>
</reference>
<accession>A0A2S4WMH1</accession>
<dbReference type="VEuPathDB" id="FungiDB:PSHT_00751"/>
<gene>
    <name evidence="1" type="ORF">PSHT_00751</name>
</gene>
<dbReference type="OrthoDB" id="2506005at2759"/>
<evidence type="ECO:0000313" key="1">
    <source>
        <dbReference type="EMBL" id="POW22952.1"/>
    </source>
</evidence>
<sequence>MADNESPSHKTNIPLLTDELPAMVATDAGLPSALGSHINSRFASVSVNNKGRVWLRFMRYEYSGNLNDFIGDIRKLLNEIRLLQLGVPD</sequence>
<name>A0A2S4WMH1_9BASI</name>
<proteinExistence type="predicted"/>
<dbReference type="EMBL" id="PKSM01000005">
    <property type="protein sequence ID" value="POW22952.1"/>
    <property type="molecule type" value="Genomic_DNA"/>
</dbReference>
<dbReference type="Proteomes" id="UP000238274">
    <property type="component" value="Unassembled WGS sequence"/>
</dbReference>